<feature type="domain" description="Bacterial transcriptional activator" evidence="5">
    <location>
        <begin position="105"/>
        <end position="249"/>
    </location>
</feature>
<comment type="similarity">
    <text evidence="1">Belongs to the AfsR/DnrI/RedD regulatory family.</text>
</comment>
<dbReference type="SMART" id="SM01043">
    <property type="entry name" value="BTAD"/>
    <property type="match status" value="1"/>
</dbReference>
<protein>
    <submittedName>
        <fullName evidence="6">Response regulator receiver protein</fullName>
    </submittedName>
</protein>
<dbReference type="InterPro" id="IPR005158">
    <property type="entry name" value="BTAD"/>
</dbReference>
<dbReference type="GO" id="GO:0000160">
    <property type="term" value="P:phosphorelay signal transduction system"/>
    <property type="evidence" value="ECO:0007669"/>
    <property type="project" value="InterPro"/>
</dbReference>
<dbReference type="Pfam" id="PF03704">
    <property type="entry name" value="BTAD"/>
    <property type="match status" value="1"/>
</dbReference>
<dbReference type="Proteomes" id="UP000318212">
    <property type="component" value="Unassembled WGS sequence"/>
</dbReference>
<evidence type="ECO:0000313" key="7">
    <source>
        <dbReference type="Proteomes" id="UP000318212"/>
    </source>
</evidence>
<feature type="compositionally biased region" description="Pro residues" evidence="3">
    <location>
        <begin position="257"/>
        <end position="267"/>
    </location>
</feature>
<dbReference type="GO" id="GO:0006355">
    <property type="term" value="P:regulation of DNA-templated transcription"/>
    <property type="evidence" value="ECO:0007669"/>
    <property type="project" value="InterPro"/>
</dbReference>
<dbReference type="OrthoDB" id="135231at2"/>
<dbReference type="SUPFAM" id="SSF46894">
    <property type="entry name" value="C-terminal effector domain of the bipartite response regulators"/>
    <property type="match status" value="1"/>
</dbReference>
<reference evidence="6 7" key="1">
    <citation type="submission" date="2019-06" db="EMBL/GenBank/DDBJ databases">
        <title>Lysobacter alkalisoli sp. nov. isolated from saline soil.</title>
        <authorList>
            <person name="Sun J.-Q."/>
            <person name="Xu L."/>
        </authorList>
    </citation>
    <scope>NUCLEOTIDE SEQUENCE [LARGE SCALE GENOMIC DNA]</scope>
    <source>
        <strain evidence="6 7">JCM 31130</strain>
    </source>
</reference>
<dbReference type="InterPro" id="IPR001867">
    <property type="entry name" value="OmpR/PhoB-type_DNA-bd"/>
</dbReference>
<dbReference type="Gene3D" id="1.25.40.10">
    <property type="entry name" value="Tetratricopeptide repeat domain"/>
    <property type="match status" value="1"/>
</dbReference>
<sequence length="326" mass="36070">MLRICLFGSLSVAHGEGGPGARSLAGRCGSLLAYLALGHGRYFSRSELQSSLWSERSASSSPGSFNTALWRLRRLVETPPLKPGDLIVCDRRGAIGLNGPAGVWLDVEEFERLVTPGLEKPPERLTDADIDGLRRGVELYTSDILLDLSDDWALREREKHRRNHLNALGRLMQLATIRRDHAEAIRHGQAILDHDALREDVHRELMQLFVLSGQRAQALQQFEACRELLRRELAIQPMRETMAVYQQIAESAIGPPRTLPPSMPPASPAMSPAPAQDPSPWAMPVETLPPRQPAGPPHACELIDAARKQLAAADAQLQLSLRLMRQ</sequence>
<gene>
    <name evidence="6" type="ORF">FKV25_10085</name>
</gene>
<evidence type="ECO:0000256" key="2">
    <source>
        <dbReference type="ARBA" id="ARBA00023125"/>
    </source>
</evidence>
<dbReference type="InterPro" id="IPR011990">
    <property type="entry name" value="TPR-like_helical_dom_sf"/>
</dbReference>
<name>A0A508A5A5_9GAMM</name>
<dbReference type="RefSeq" id="WP_141518677.1">
    <property type="nucleotide sequence ID" value="NZ_VICE01000094.1"/>
</dbReference>
<evidence type="ECO:0000313" key="6">
    <source>
        <dbReference type="EMBL" id="TQD43614.1"/>
    </source>
</evidence>
<feature type="region of interest" description="Disordered" evidence="3">
    <location>
        <begin position="255"/>
        <end position="282"/>
    </location>
</feature>
<dbReference type="AlphaFoldDB" id="A0A508A5A5"/>
<organism evidence="6 7">
    <name type="scientific">Marilutibacter aestuarii</name>
    <dbReference type="NCBI Taxonomy" id="1706195"/>
    <lineage>
        <taxon>Bacteria</taxon>
        <taxon>Pseudomonadati</taxon>
        <taxon>Pseudomonadota</taxon>
        <taxon>Gammaproteobacteria</taxon>
        <taxon>Lysobacterales</taxon>
        <taxon>Lysobacteraceae</taxon>
        <taxon>Marilutibacter</taxon>
    </lineage>
</organism>
<feature type="compositionally biased region" description="Low complexity" evidence="3">
    <location>
        <begin position="268"/>
        <end position="280"/>
    </location>
</feature>
<feature type="domain" description="OmpR/PhoB-type" evidence="4">
    <location>
        <begin position="20"/>
        <end position="97"/>
    </location>
</feature>
<dbReference type="InterPro" id="IPR016032">
    <property type="entry name" value="Sig_transdc_resp-reg_C-effctor"/>
</dbReference>
<evidence type="ECO:0000256" key="1">
    <source>
        <dbReference type="ARBA" id="ARBA00005820"/>
    </source>
</evidence>
<comment type="caution">
    <text evidence="6">The sequence shown here is derived from an EMBL/GenBank/DDBJ whole genome shotgun (WGS) entry which is preliminary data.</text>
</comment>
<dbReference type="Gene3D" id="1.10.10.10">
    <property type="entry name" value="Winged helix-like DNA-binding domain superfamily/Winged helix DNA-binding domain"/>
    <property type="match status" value="1"/>
</dbReference>
<dbReference type="GO" id="GO:0003677">
    <property type="term" value="F:DNA binding"/>
    <property type="evidence" value="ECO:0007669"/>
    <property type="project" value="UniProtKB-KW"/>
</dbReference>
<dbReference type="EMBL" id="VICE01000094">
    <property type="protein sequence ID" value="TQD43614.1"/>
    <property type="molecule type" value="Genomic_DNA"/>
</dbReference>
<accession>A0A508A5A5</accession>
<dbReference type="PANTHER" id="PTHR35807">
    <property type="entry name" value="TRANSCRIPTIONAL REGULATOR REDD-RELATED"/>
    <property type="match status" value="1"/>
</dbReference>
<dbReference type="SMART" id="SM00862">
    <property type="entry name" value="Trans_reg_C"/>
    <property type="match status" value="1"/>
</dbReference>
<evidence type="ECO:0000259" key="4">
    <source>
        <dbReference type="SMART" id="SM00862"/>
    </source>
</evidence>
<keyword evidence="7" id="KW-1185">Reference proteome</keyword>
<evidence type="ECO:0000259" key="5">
    <source>
        <dbReference type="SMART" id="SM01043"/>
    </source>
</evidence>
<proteinExistence type="inferred from homology"/>
<dbReference type="InterPro" id="IPR036388">
    <property type="entry name" value="WH-like_DNA-bd_sf"/>
</dbReference>
<dbReference type="SUPFAM" id="SSF48452">
    <property type="entry name" value="TPR-like"/>
    <property type="match status" value="1"/>
</dbReference>
<evidence type="ECO:0000256" key="3">
    <source>
        <dbReference type="SAM" id="MobiDB-lite"/>
    </source>
</evidence>
<dbReference type="InterPro" id="IPR051677">
    <property type="entry name" value="AfsR-DnrI-RedD_regulator"/>
</dbReference>
<keyword evidence="2" id="KW-0238">DNA-binding</keyword>